<name>A0A1X7IEC7_9BURK</name>
<gene>
    <name evidence="1" type="ORF">SAMN06265784_101574</name>
</gene>
<dbReference type="STRING" id="1515439.SAMN06265784_101574"/>
<evidence type="ECO:0000313" key="2">
    <source>
        <dbReference type="Proteomes" id="UP000193228"/>
    </source>
</evidence>
<dbReference type="EMBL" id="FXAT01000001">
    <property type="protein sequence ID" value="SMG12537.1"/>
    <property type="molecule type" value="Genomic_DNA"/>
</dbReference>
<organism evidence="1 2">
    <name type="scientific">Paraburkholderia susongensis</name>
    <dbReference type="NCBI Taxonomy" id="1515439"/>
    <lineage>
        <taxon>Bacteria</taxon>
        <taxon>Pseudomonadati</taxon>
        <taxon>Pseudomonadota</taxon>
        <taxon>Betaproteobacteria</taxon>
        <taxon>Burkholderiales</taxon>
        <taxon>Burkholderiaceae</taxon>
        <taxon>Paraburkholderia</taxon>
    </lineage>
</organism>
<dbReference type="OrthoDB" id="9102512at2"/>
<evidence type="ECO:0000313" key="1">
    <source>
        <dbReference type="EMBL" id="SMG12537.1"/>
    </source>
</evidence>
<proteinExistence type="predicted"/>
<reference evidence="2" key="1">
    <citation type="submission" date="2017-04" db="EMBL/GenBank/DDBJ databases">
        <authorList>
            <person name="Varghese N."/>
            <person name="Submissions S."/>
        </authorList>
    </citation>
    <scope>NUCLEOTIDE SEQUENCE [LARGE SCALE GENOMIC DNA]</scope>
    <source>
        <strain evidence="2">LMG 29540</strain>
    </source>
</reference>
<sequence length="257" mass="26440">MNDTDLPGGASADASDAQHDTLLAYLRGELSVAQTRALAMQLTTNPALRDELEWLRALAQQTTDDYVDASATDAFARLQAALGSTAAASALASAPARSSAVAPAASATSAASSTAASAAKRSVPHTPNVLTRLRNWLRSAAPALQPALLLLVIAQAGALGYLVSGEHRVSETTPLVRGAGASCLDVWITPRADASVQALRDWLLQYGGSLAAGPDPDGRLRVALPDAEARAAFLHDPAAARVAQRVDDVSACQSPSN</sequence>
<protein>
    <submittedName>
        <fullName evidence="1">Uncharacterized protein</fullName>
    </submittedName>
</protein>
<keyword evidence="2" id="KW-1185">Reference proteome</keyword>
<accession>A0A1X7IEC7</accession>
<dbReference type="AlphaFoldDB" id="A0A1X7IEC7"/>
<dbReference type="RefSeq" id="WP_085480731.1">
    <property type="nucleotide sequence ID" value="NZ_FXAT01000001.1"/>
</dbReference>
<dbReference type="Proteomes" id="UP000193228">
    <property type="component" value="Unassembled WGS sequence"/>
</dbReference>